<evidence type="ECO:0000313" key="3">
    <source>
        <dbReference type="EMBL" id="KAL2519184.1"/>
    </source>
</evidence>
<dbReference type="InterPro" id="IPR001841">
    <property type="entry name" value="Znf_RING"/>
</dbReference>
<evidence type="ECO:0000259" key="2">
    <source>
        <dbReference type="PROSITE" id="PS50089"/>
    </source>
</evidence>
<reference evidence="4" key="1">
    <citation type="submission" date="2024-07" db="EMBL/GenBank/DDBJ databases">
        <title>Two chromosome-level genome assemblies of Korean endemic species Abeliophyllum distichum and Forsythia ovata (Oleaceae).</title>
        <authorList>
            <person name="Jang H."/>
        </authorList>
    </citation>
    <scope>NUCLEOTIDE SEQUENCE [LARGE SCALE GENOMIC DNA]</scope>
</reference>
<dbReference type="PANTHER" id="PTHR47662">
    <property type="entry name" value="RING-TYPE DOMAIN-CONTAINING PROTEIN"/>
    <property type="match status" value="1"/>
</dbReference>
<dbReference type="Pfam" id="PF13639">
    <property type="entry name" value="zf-RING_2"/>
    <property type="match status" value="1"/>
</dbReference>
<sequence>MSQSAVLKYIVLIATELKWAWDYLLYQSFFQPYGIVLPEYVDDLSVTRYQNSVENGNTIECAVCLCKIDDGDEIRELSCNHLFHRVCLDRWLGYGHVTCPLCRNNVKPPRLTVDSHQEVTTLSAQLAHSQATIEQVIGIINNPTAMSNSKFSDEVPLQIVIPLDEEEDDDDEEELADCDTA</sequence>
<comment type="caution">
    <text evidence="3">The sequence shown here is derived from an EMBL/GenBank/DDBJ whole genome shotgun (WGS) entry which is preliminary data.</text>
</comment>
<evidence type="ECO:0000256" key="1">
    <source>
        <dbReference type="PROSITE-ProRule" id="PRU00175"/>
    </source>
</evidence>
<accession>A0ABD1U2J4</accession>
<evidence type="ECO:0000313" key="4">
    <source>
        <dbReference type="Proteomes" id="UP001604336"/>
    </source>
</evidence>
<keyword evidence="4" id="KW-1185">Reference proteome</keyword>
<dbReference type="Gene3D" id="3.30.40.10">
    <property type="entry name" value="Zinc/RING finger domain, C3HC4 (zinc finger)"/>
    <property type="match status" value="1"/>
</dbReference>
<keyword evidence="1" id="KW-0863">Zinc-finger</keyword>
<dbReference type="GO" id="GO:0008270">
    <property type="term" value="F:zinc ion binding"/>
    <property type="evidence" value="ECO:0007669"/>
    <property type="project" value="UniProtKB-KW"/>
</dbReference>
<keyword evidence="1" id="KW-0479">Metal-binding</keyword>
<dbReference type="PANTHER" id="PTHR47662:SF1">
    <property type="entry name" value="RING-TYPE DOMAIN-CONTAINING PROTEIN"/>
    <property type="match status" value="1"/>
</dbReference>
<dbReference type="AlphaFoldDB" id="A0ABD1U2J4"/>
<dbReference type="InterPro" id="IPR013083">
    <property type="entry name" value="Znf_RING/FYVE/PHD"/>
</dbReference>
<dbReference type="Proteomes" id="UP001604336">
    <property type="component" value="Unassembled WGS sequence"/>
</dbReference>
<proteinExistence type="predicted"/>
<dbReference type="EMBL" id="JBFOLK010000004">
    <property type="protein sequence ID" value="KAL2519184.1"/>
    <property type="molecule type" value="Genomic_DNA"/>
</dbReference>
<dbReference type="CDD" id="cd16448">
    <property type="entry name" value="RING-H2"/>
    <property type="match status" value="1"/>
</dbReference>
<protein>
    <submittedName>
        <fullName evidence="3">RING/U-box superfamily protein</fullName>
    </submittedName>
</protein>
<keyword evidence="1" id="KW-0862">Zinc</keyword>
<name>A0ABD1U2J4_9LAMI</name>
<feature type="domain" description="RING-type" evidence="2">
    <location>
        <begin position="61"/>
        <end position="103"/>
    </location>
</feature>
<dbReference type="PROSITE" id="PS50089">
    <property type="entry name" value="ZF_RING_2"/>
    <property type="match status" value="1"/>
</dbReference>
<organism evidence="3 4">
    <name type="scientific">Abeliophyllum distichum</name>
    <dbReference type="NCBI Taxonomy" id="126358"/>
    <lineage>
        <taxon>Eukaryota</taxon>
        <taxon>Viridiplantae</taxon>
        <taxon>Streptophyta</taxon>
        <taxon>Embryophyta</taxon>
        <taxon>Tracheophyta</taxon>
        <taxon>Spermatophyta</taxon>
        <taxon>Magnoliopsida</taxon>
        <taxon>eudicotyledons</taxon>
        <taxon>Gunneridae</taxon>
        <taxon>Pentapetalae</taxon>
        <taxon>asterids</taxon>
        <taxon>lamiids</taxon>
        <taxon>Lamiales</taxon>
        <taxon>Oleaceae</taxon>
        <taxon>Forsythieae</taxon>
        <taxon>Abeliophyllum</taxon>
    </lineage>
</organism>
<dbReference type="SMART" id="SM00184">
    <property type="entry name" value="RING"/>
    <property type="match status" value="1"/>
</dbReference>
<dbReference type="SUPFAM" id="SSF57850">
    <property type="entry name" value="RING/U-box"/>
    <property type="match status" value="1"/>
</dbReference>
<gene>
    <name evidence="3" type="ORF">Adt_15431</name>
</gene>